<dbReference type="Proteomes" id="UP000093629">
    <property type="component" value="Unassembled WGS sequence"/>
</dbReference>
<evidence type="ECO:0000313" key="2">
    <source>
        <dbReference type="EMBL" id="OBK16871.1"/>
    </source>
</evidence>
<dbReference type="EMBL" id="LZLQ01000058">
    <property type="protein sequence ID" value="OBK16871.1"/>
    <property type="molecule type" value="Genomic_DNA"/>
</dbReference>
<feature type="region of interest" description="Disordered" evidence="1">
    <location>
        <begin position="33"/>
        <end position="59"/>
    </location>
</feature>
<proteinExistence type="predicted"/>
<keyword evidence="3" id="KW-1185">Reference proteome</keyword>
<dbReference type="AlphaFoldDB" id="A0A1A3N4Z0"/>
<accession>A0A1A3N4Z0</accession>
<sequence>MLATGQQRSSRSRALPGRVVPVFDAKVPLVQRVPPGGDVARGDDAGSPFYRPGGIADDSVFDTQSRTVQPVGGRGDAQSDDDKICRHLRAVAEADRFDPPITHESVNTDIDPQIHAVLAVQVGPAWCQLFAQRT</sequence>
<gene>
    <name evidence="2" type="ORF">A5636_23915</name>
</gene>
<organism evidence="2 3">
    <name type="scientific">Mycobacterium asiaticum</name>
    <dbReference type="NCBI Taxonomy" id="1790"/>
    <lineage>
        <taxon>Bacteria</taxon>
        <taxon>Bacillati</taxon>
        <taxon>Actinomycetota</taxon>
        <taxon>Actinomycetes</taxon>
        <taxon>Mycobacteriales</taxon>
        <taxon>Mycobacteriaceae</taxon>
        <taxon>Mycobacterium</taxon>
    </lineage>
</organism>
<evidence type="ECO:0000256" key="1">
    <source>
        <dbReference type="SAM" id="MobiDB-lite"/>
    </source>
</evidence>
<name>A0A1A3N4Z0_MYCAS</name>
<comment type="caution">
    <text evidence="2">The sequence shown here is derived from an EMBL/GenBank/DDBJ whole genome shotgun (WGS) entry which is preliminary data.</text>
</comment>
<reference evidence="2 3" key="1">
    <citation type="submission" date="2016-06" db="EMBL/GenBank/DDBJ databases">
        <authorList>
            <person name="Kjaerup R.B."/>
            <person name="Dalgaard T.S."/>
            <person name="Juul-Madsen H.R."/>
        </authorList>
    </citation>
    <scope>NUCLEOTIDE SEQUENCE [LARGE SCALE GENOMIC DNA]</scope>
    <source>
        <strain evidence="2 3">1245139.5</strain>
    </source>
</reference>
<evidence type="ECO:0000313" key="3">
    <source>
        <dbReference type="Proteomes" id="UP000093629"/>
    </source>
</evidence>
<protein>
    <submittedName>
        <fullName evidence="2">Uncharacterized protein</fullName>
    </submittedName>
</protein>